<protein>
    <recommendedName>
        <fullName evidence="1">Condensation domain-containing protein</fullName>
    </recommendedName>
</protein>
<dbReference type="Gene3D" id="3.30.559.10">
    <property type="entry name" value="Chloramphenicol acetyltransferase-like domain"/>
    <property type="match status" value="1"/>
</dbReference>
<evidence type="ECO:0000313" key="2">
    <source>
        <dbReference type="EMBL" id="CAF1555547.1"/>
    </source>
</evidence>
<dbReference type="OrthoDB" id="10065993at2759"/>
<reference evidence="2" key="1">
    <citation type="submission" date="2021-02" db="EMBL/GenBank/DDBJ databases">
        <authorList>
            <person name="Nowell W R."/>
        </authorList>
    </citation>
    <scope>NUCLEOTIDE SEQUENCE</scope>
</reference>
<feature type="non-terminal residue" evidence="2">
    <location>
        <position position="223"/>
    </location>
</feature>
<proteinExistence type="predicted"/>
<dbReference type="InterPro" id="IPR001242">
    <property type="entry name" value="Condensation_dom"/>
</dbReference>
<dbReference type="EMBL" id="CAJNOJ010001870">
    <property type="protein sequence ID" value="CAF1555547.1"/>
    <property type="molecule type" value="Genomic_DNA"/>
</dbReference>
<dbReference type="GO" id="GO:0003824">
    <property type="term" value="F:catalytic activity"/>
    <property type="evidence" value="ECO:0007669"/>
    <property type="project" value="InterPro"/>
</dbReference>
<dbReference type="SUPFAM" id="SSF52777">
    <property type="entry name" value="CoA-dependent acyltransferases"/>
    <property type="match status" value="1"/>
</dbReference>
<evidence type="ECO:0000259" key="1">
    <source>
        <dbReference type="Pfam" id="PF00668"/>
    </source>
</evidence>
<feature type="domain" description="Condensation" evidence="1">
    <location>
        <begin position="2"/>
        <end position="211"/>
    </location>
</feature>
<dbReference type="Proteomes" id="UP000663852">
    <property type="component" value="Unassembled WGS sequence"/>
</dbReference>
<accession>A0A815XBM1</accession>
<dbReference type="Gene3D" id="3.30.559.30">
    <property type="entry name" value="Nonribosomal peptide synthetase, condensation domain"/>
    <property type="match status" value="1"/>
</dbReference>
<gene>
    <name evidence="2" type="ORF">EDS130_LOCUS46277</name>
</gene>
<name>A0A815XBM1_ADIRI</name>
<dbReference type="AlphaFoldDB" id="A0A815XBM1"/>
<sequence length="223" mass="27044">PASYAQCRIWLNEETNRKNVTSEMTINNKLFLYEINKNVKISLKRLNEVLELIIEKHEILRTSIKFDKETNELKQYINESNKKSFELLKSIYETNDEIERIINEEKYSNKLFNLNEGLVFRCHIIYYREIGENELIKPKDLIIFNFHKISFDNLSIEIFLNDLNEFYYESTTKDHWKNNIKNILRYIDYSIIEKQISMNEASKYWLNYFENSNLNKILSFPYD</sequence>
<organism evidence="2">
    <name type="scientific">Adineta ricciae</name>
    <name type="common">Rotifer</name>
    <dbReference type="NCBI Taxonomy" id="249248"/>
    <lineage>
        <taxon>Eukaryota</taxon>
        <taxon>Metazoa</taxon>
        <taxon>Spiralia</taxon>
        <taxon>Gnathifera</taxon>
        <taxon>Rotifera</taxon>
        <taxon>Eurotatoria</taxon>
        <taxon>Bdelloidea</taxon>
        <taxon>Adinetida</taxon>
        <taxon>Adinetidae</taxon>
        <taxon>Adineta</taxon>
    </lineage>
</organism>
<dbReference type="InterPro" id="IPR023213">
    <property type="entry name" value="CAT-like_dom_sf"/>
</dbReference>
<comment type="caution">
    <text evidence="2">The sequence shown here is derived from an EMBL/GenBank/DDBJ whole genome shotgun (WGS) entry which is preliminary data.</text>
</comment>
<dbReference type="Pfam" id="PF00668">
    <property type="entry name" value="Condensation"/>
    <property type="match status" value="1"/>
</dbReference>